<evidence type="ECO:0000313" key="9">
    <source>
        <dbReference type="EMBL" id="KMW22218.1"/>
    </source>
</evidence>
<evidence type="ECO:0000256" key="1">
    <source>
        <dbReference type="ARBA" id="ARBA00004651"/>
    </source>
</evidence>
<dbReference type="InterPro" id="IPR000515">
    <property type="entry name" value="MetI-like"/>
</dbReference>
<feature type="transmembrane region" description="Helical" evidence="7">
    <location>
        <begin position="140"/>
        <end position="158"/>
    </location>
</feature>
<dbReference type="RefSeq" id="WP_048929514.1">
    <property type="nucleotide sequence ID" value="NZ_KQ235876.1"/>
</dbReference>
<feature type="transmembrane region" description="Helical" evidence="7">
    <location>
        <begin position="268"/>
        <end position="289"/>
    </location>
</feature>
<evidence type="ECO:0000256" key="2">
    <source>
        <dbReference type="ARBA" id="ARBA00022448"/>
    </source>
</evidence>
<keyword evidence="3" id="KW-1003">Cell membrane</keyword>
<feature type="transmembrane region" description="Helical" evidence="7">
    <location>
        <begin position="20"/>
        <end position="44"/>
    </location>
</feature>
<dbReference type="InterPro" id="IPR035906">
    <property type="entry name" value="MetI-like_sf"/>
</dbReference>
<dbReference type="OrthoDB" id="1936922at2"/>
<evidence type="ECO:0000256" key="5">
    <source>
        <dbReference type="ARBA" id="ARBA00022989"/>
    </source>
</evidence>
<dbReference type="PANTHER" id="PTHR30193">
    <property type="entry name" value="ABC TRANSPORTER PERMEASE PROTEIN"/>
    <property type="match status" value="1"/>
</dbReference>
<accession>A0A0J9CAL8</accession>
<dbReference type="EMBL" id="ADLK01000011">
    <property type="protein sequence ID" value="KMW22218.1"/>
    <property type="molecule type" value="Genomic_DNA"/>
</dbReference>
<feature type="domain" description="ABC transmembrane type-1" evidence="8">
    <location>
        <begin position="76"/>
        <end position="288"/>
    </location>
</feature>
<dbReference type="PATRIC" id="fig|742734.4.peg.1546"/>
<keyword evidence="5 7" id="KW-1133">Transmembrane helix</keyword>
<sequence>MESKYVKHKRRKENMIGILFSLPAILGFICFALGPMLASLVLGFTEYTTSSSPHFVGLENFKRMFSGQDTFFYQALSVTLHFAVMNVIVCMTTGFAIAMLLDHRSMRFRPFFRAVFYIPTIIPYVATAMVFMWMMSPDFGLFNIILKGLGFTGSKWIYSESTVLRSLLLITSWTAGNVMVVFLAGLQGVPRQLYEAVEVDGGNSLHKFMYVTIPMMTPIVFFNGLMFLIASLQGFMPAAVITAGGPNNATLFYTYYMYRQAFEFSNMGYASALGWILFVVIAIITGIVFKTSKYWVFYSDEE</sequence>
<feature type="transmembrane region" description="Helical" evidence="7">
    <location>
        <begin position="114"/>
        <end position="134"/>
    </location>
</feature>
<dbReference type="Proteomes" id="UP000037392">
    <property type="component" value="Unassembled WGS sequence"/>
</dbReference>
<dbReference type="GO" id="GO:0005886">
    <property type="term" value="C:plasma membrane"/>
    <property type="evidence" value="ECO:0007669"/>
    <property type="project" value="UniProtKB-SubCell"/>
</dbReference>
<feature type="transmembrane region" description="Helical" evidence="7">
    <location>
        <begin position="167"/>
        <end position="188"/>
    </location>
</feature>
<evidence type="ECO:0000313" key="10">
    <source>
        <dbReference type="Proteomes" id="UP000037392"/>
    </source>
</evidence>
<comment type="similarity">
    <text evidence="7">Belongs to the binding-protein-dependent transport system permease family.</text>
</comment>
<dbReference type="SUPFAM" id="SSF161098">
    <property type="entry name" value="MetI-like"/>
    <property type="match status" value="1"/>
</dbReference>
<reference evidence="9 10" key="1">
    <citation type="submission" date="2011-04" db="EMBL/GenBank/DDBJ databases">
        <title>The Genome Sequence of Clostridium citroniae WAL-19142.</title>
        <authorList>
            <consortium name="The Broad Institute Genome Sequencing Platform"/>
            <person name="Earl A."/>
            <person name="Ward D."/>
            <person name="Feldgarden M."/>
            <person name="Gevers D."/>
            <person name="Warren Y.A."/>
            <person name="Tyrrell K.L."/>
            <person name="Citron D.M."/>
            <person name="Goldstein E.J."/>
            <person name="Daigneault M."/>
            <person name="Allen-Vercoe E."/>
            <person name="Young S.K."/>
            <person name="Zeng Q."/>
            <person name="Gargeya S."/>
            <person name="Fitzgerald M."/>
            <person name="Haas B."/>
            <person name="Abouelleil A."/>
            <person name="Alvarado L."/>
            <person name="Arachchi H.M."/>
            <person name="Berlin A."/>
            <person name="Brown A."/>
            <person name="Chapman S.B."/>
            <person name="Chen Z."/>
            <person name="Dunbar C."/>
            <person name="Freedman E."/>
            <person name="Gearin G."/>
            <person name="Gellesch M."/>
            <person name="Goldberg J."/>
            <person name="Griggs A."/>
            <person name="Gujja S."/>
            <person name="Heilman E.R."/>
            <person name="Heiman D."/>
            <person name="Howarth C."/>
            <person name="Larson L."/>
            <person name="Lui A."/>
            <person name="MacDonald P.J."/>
            <person name="Mehta T."/>
            <person name="Montmayeur A."/>
            <person name="Murphy C."/>
            <person name="Neiman D."/>
            <person name="Pearson M."/>
            <person name="Priest M."/>
            <person name="Roberts A."/>
            <person name="Saif S."/>
            <person name="Shea T."/>
            <person name="Shenoy N."/>
            <person name="Sisk P."/>
            <person name="Stolte C."/>
            <person name="Sykes S."/>
            <person name="White J."/>
            <person name="Yandava C."/>
            <person name="Wortman J."/>
            <person name="Nusbaum C."/>
            <person name="Birren B."/>
        </authorList>
    </citation>
    <scope>NUCLEOTIDE SEQUENCE [LARGE SCALE GENOMIC DNA]</scope>
    <source>
        <strain evidence="9 10">WAL-19142</strain>
    </source>
</reference>
<dbReference type="InterPro" id="IPR051393">
    <property type="entry name" value="ABC_transporter_permease"/>
</dbReference>
<feature type="transmembrane region" description="Helical" evidence="7">
    <location>
        <begin position="71"/>
        <end position="102"/>
    </location>
</feature>
<keyword evidence="6 7" id="KW-0472">Membrane</keyword>
<feature type="transmembrane region" description="Helical" evidence="7">
    <location>
        <begin position="235"/>
        <end position="256"/>
    </location>
</feature>
<dbReference type="PANTHER" id="PTHR30193:SF1">
    <property type="entry name" value="ABC TRANSPORTER PERMEASE PROTEIN YESP-RELATED"/>
    <property type="match status" value="1"/>
</dbReference>
<dbReference type="Gene3D" id="1.10.3720.10">
    <property type="entry name" value="MetI-like"/>
    <property type="match status" value="1"/>
</dbReference>
<evidence type="ECO:0000256" key="6">
    <source>
        <dbReference type="ARBA" id="ARBA00023136"/>
    </source>
</evidence>
<comment type="subcellular location">
    <subcellularLocation>
        <location evidence="1 7">Cell membrane</location>
        <topology evidence="1 7">Multi-pass membrane protein</topology>
    </subcellularLocation>
</comment>
<organism evidence="9 10">
    <name type="scientific">[Clostridium] citroniae WAL-19142</name>
    <dbReference type="NCBI Taxonomy" id="742734"/>
    <lineage>
        <taxon>Bacteria</taxon>
        <taxon>Bacillati</taxon>
        <taxon>Bacillota</taxon>
        <taxon>Clostridia</taxon>
        <taxon>Lachnospirales</taxon>
        <taxon>Lachnospiraceae</taxon>
        <taxon>Enterocloster</taxon>
    </lineage>
</organism>
<dbReference type="GO" id="GO:0055085">
    <property type="term" value="P:transmembrane transport"/>
    <property type="evidence" value="ECO:0007669"/>
    <property type="project" value="InterPro"/>
</dbReference>
<dbReference type="Pfam" id="PF00528">
    <property type="entry name" value="BPD_transp_1"/>
    <property type="match status" value="1"/>
</dbReference>
<dbReference type="AlphaFoldDB" id="A0A0J9CAL8"/>
<evidence type="ECO:0000259" key="8">
    <source>
        <dbReference type="PROSITE" id="PS50928"/>
    </source>
</evidence>
<dbReference type="CDD" id="cd06261">
    <property type="entry name" value="TM_PBP2"/>
    <property type="match status" value="1"/>
</dbReference>
<evidence type="ECO:0000256" key="4">
    <source>
        <dbReference type="ARBA" id="ARBA00022692"/>
    </source>
</evidence>
<protein>
    <recommendedName>
        <fullName evidence="8">ABC transmembrane type-1 domain-containing protein</fullName>
    </recommendedName>
</protein>
<proteinExistence type="inferred from homology"/>
<evidence type="ECO:0000256" key="3">
    <source>
        <dbReference type="ARBA" id="ARBA00022475"/>
    </source>
</evidence>
<keyword evidence="2 7" id="KW-0813">Transport</keyword>
<dbReference type="GeneID" id="93164532"/>
<feature type="transmembrane region" description="Helical" evidence="7">
    <location>
        <begin position="208"/>
        <end position="228"/>
    </location>
</feature>
<keyword evidence="4 7" id="KW-0812">Transmembrane</keyword>
<evidence type="ECO:0000256" key="7">
    <source>
        <dbReference type="RuleBase" id="RU363032"/>
    </source>
</evidence>
<name>A0A0J9CAL8_9FIRM</name>
<dbReference type="PROSITE" id="PS50928">
    <property type="entry name" value="ABC_TM1"/>
    <property type="match status" value="1"/>
</dbReference>
<comment type="caution">
    <text evidence="9">The sequence shown here is derived from an EMBL/GenBank/DDBJ whole genome shotgun (WGS) entry which is preliminary data.</text>
</comment>
<gene>
    <name evidence="9" type="ORF">HMPREF9470_01447</name>
</gene>